<sequence>WRILRSLRIAVHRPVRRGRSLRMTPGPPIRLALSHSRTCSST</sequence>
<gene>
    <name evidence="2" type="ORF">AVDCRST_MAG89-1818</name>
</gene>
<feature type="region of interest" description="Disordered" evidence="1">
    <location>
        <begin position="19"/>
        <end position="42"/>
    </location>
</feature>
<feature type="non-terminal residue" evidence="2">
    <location>
        <position position="42"/>
    </location>
</feature>
<evidence type="ECO:0000256" key="1">
    <source>
        <dbReference type="SAM" id="MobiDB-lite"/>
    </source>
</evidence>
<dbReference type="EMBL" id="CADCTV010000387">
    <property type="protein sequence ID" value="CAA9324514.1"/>
    <property type="molecule type" value="Genomic_DNA"/>
</dbReference>
<accession>A0A6J4L6Q1</accession>
<feature type="non-terminal residue" evidence="2">
    <location>
        <position position="1"/>
    </location>
</feature>
<organism evidence="2">
    <name type="scientific">uncultured Gemmatimonadota bacterium</name>
    <dbReference type="NCBI Taxonomy" id="203437"/>
    <lineage>
        <taxon>Bacteria</taxon>
        <taxon>Pseudomonadati</taxon>
        <taxon>Gemmatimonadota</taxon>
        <taxon>environmental samples</taxon>
    </lineage>
</organism>
<name>A0A6J4L6Q1_9BACT</name>
<proteinExistence type="predicted"/>
<evidence type="ECO:0000313" key="2">
    <source>
        <dbReference type="EMBL" id="CAA9324514.1"/>
    </source>
</evidence>
<dbReference type="AlphaFoldDB" id="A0A6J4L6Q1"/>
<reference evidence="2" key="1">
    <citation type="submission" date="2020-02" db="EMBL/GenBank/DDBJ databases">
        <authorList>
            <person name="Meier V. D."/>
        </authorList>
    </citation>
    <scope>NUCLEOTIDE SEQUENCE</scope>
    <source>
        <strain evidence="2">AVDCRST_MAG89</strain>
    </source>
</reference>
<protein>
    <submittedName>
        <fullName evidence="2">Uncharacterized protein</fullName>
    </submittedName>
</protein>